<dbReference type="STRING" id="485917.Phep_1024"/>
<dbReference type="EMBL" id="CP001681">
    <property type="protein sequence ID" value="ACU03245.1"/>
    <property type="molecule type" value="Genomic_DNA"/>
</dbReference>
<dbReference type="eggNOG" id="COG0673">
    <property type="taxonomic scope" value="Bacteria"/>
</dbReference>
<dbReference type="GO" id="GO:0016491">
    <property type="term" value="F:oxidoreductase activity"/>
    <property type="evidence" value="ECO:0007669"/>
    <property type="project" value="UniProtKB-KW"/>
</dbReference>
<dbReference type="InterPro" id="IPR032459">
    <property type="entry name" value="Oxidoreduct_C"/>
</dbReference>
<dbReference type="PANTHER" id="PTHR43818">
    <property type="entry name" value="BCDNA.GH03377"/>
    <property type="match status" value="1"/>
</dbReference>
<dbReference type="PROSITE" id="PS51257">
    <property type="entry name" value="PROKAR_LIPOPROTEIN"/>
    <property type="match status" value="1"/>
</dbReference>
<dbReference type="Pfam" id="PF16490">
    <property type="entry name" value="Oxidoreduct_C"/>
    <property type="match status" value="1"/>
</dbReference>
<keyword evidence="1" id="KW-0560">Oxidoreductase</keyword>
<feature type="domain" description="Putative oxidoreductase C-terminal" evidence="3">
    <location>
        <begin position="176"/>
        <end position="453"/>
    </location>
</feature>
<dbReference type="Gene3D" id="3.40.50.720">
    <property type="entry name" value="NAD(P)-binding Rossmann-like Domain"/>
    <property type="match status" value="1"/>
</dbReference>
<dbReference type="PANTHER" id="PTHR43818:SF11">
    <property type="entry name" value="BCDNA.GH03377"/>
    <property type="match status" value="1"/>
</dbReference>
<name>C6Y332_PEDHD</name>
<sequence length="464" mass="52389">MKYAKFNYLMVFLFALSCKSPSTENDAKIKLITLDPGHFHAALVQKSMYPDVDSTVYVYAAAGKDLDQHLEKIEGYNHAAENPTHWKEEVYRGKDFLQRMIADKKGNVVVIAGNNHFKTAYIDAAVKGGFNVLADKPMAIDAANFELLKTAFSMAADKKLLLYDIMTERSEITNILQRELAAIPEIFGSLQKGSPQQPAVEMESIHYFYKYVSGKILTRPSWFMDTSQQGEGIADVAVHLVDLVQWACFPDQVIRYEKDIQLNSASRWPTAITLSQFNAITKSNGFPDYLKKDVKDTLLNVFANGEINYKLRDVYVKVRALWDYKAKAGGDSHYAVFRGTKADLVIRQGADQDFKPSLYILPSVSPANLFAYEQALNDKINVVKARYPGIELKKIDKGWEVLIPEQYKNGHEAHFAQVTTRFLAYLKNGNMPAWEVPNMLAKYYTTTQALSLAIKEGELKKNGK</sequence>
<dbReference type="OrthoDB" id="9785257at2"/>
<dbReference type="InterPro" id="IPR036291">
    <property type="entry name" value="NAD(P)-bd_dom_sf"/>
</dbReference>
<evidence type="ECO:0000259" key="3">
    <source>
        <dbReference type="Pfam" id="PF16490"/>
    </source>
</evidence>
<dbReference type="GO" id="GO:0000166">
    <property type="term" value="F:nucleotide binding"/>
    <property type="evidence" value="ECO:0007669"/>
    <property type="project" value="InterPro"/>
</dbReference>
<evidence type="ECO:0000256" key="1">
    <source>
        <dbReference type="ARBA" id="ARBA00023002"/>
    </source>
</evidence>
<proteinExistence type="predicted"/>
<dbReference type="RefSeq" id="WP_012781189.1">
    <property type="nucleotide sequence ID" value="NC_013061.1"/>
</dbReference>
<dbReference type="KEGG" id="phe:Phep_1024"/>
<dbReference type="SUPFAM" id="SSF51735">
    <property type="entry name" value="NAD(P)-binding Rossmann-fold domains"/>
    <property type="match status" value="1"/>
</dbReference>
<keyword evidence="5" id="KW-1185">Reference proteome</keyword>
<dbReference type="HOGENOM" id="CLU_584919_0_0_10"/>
<evidence type="ECO:0000313" key="5">
    <source>
        <dbReference type="Proteomes" id="UP000000852"/>
    </source>
</evidence>
<evidence type="ECO:0000313" key="4">
    <source>
        <dbReference type="EMBL" id="ACU03245.1"/>
    </source>
</evidence>
<dbReference type="InterPro" id="IPR050463">
    <property type="entry name" value="Gfo/Idh/MocA_oxidrdct_glycsds"/>
</dbReference>
<reference evidence="4 5" key="1">
    <citation type="journal article" date="2009" name="Stand. Genomic Sci.">
        <title>Complete genome sequence of Pedobacter heparinus type strain (HIM 762-3).</title>
        <authorList>
            <person name="Han C."/>
            <person name="Spring S."/>
            <person name="Lapidus A."/>
            <person name="Del Rio T.G."/>
            <person name="Tice H."/>
            <person name="Copeland A."/>
            <person name="Cheng J.F."/>
            <person name="Lucas S."/>
            <person name="Chen F."/>
            <person name="Nolan M."/>
            <person name="Bruce D."/>
            <person name="Goodwin L."/>
            <person name="Pitluck S."/>
            <person name="Ivanova N."/>
            <person name="Mavromatis K."/>
            <person name="Mikhailova N."/>
            <person name="Pati A."/>
            <person name="Chen A."/>
            <person name="Palaniappan K."/>
            <person name="Land M."/>
            <person name="Hauser L."/>
            <person name="Chang Y.J."/>
            <person name="Jeffries C.C."/>
            <person name="Saunders E."/>
            <person name="Chertkov O."/>
            <person name="Brettin T."/>
            <person name="Goker M."/>
            <person name="Rohde M."/>
            <person name="Bristow J."/>
            <person name="Eisen J.A."/>
            <person name="Markowitz V."/>
            <person name="Hugenholtz P."/>
            <person name="Kyrpides N.C."/>
            <person name="Klenk H.P."/>
            <person name="Detter J.C."/>
        </authorList>
    </citation>
    <scope>NUCLEOTIDE SEQUENCE [LARGE SCALE GENOMIC DNA]</scope>
    <source>
        <strain evidence="5">ATCC 13125 / DSM 2366 / CIP 104194 / JCM 7457 / NBRC 12017 / NCIMB 9290 / NRRL B-14731 / HIM 762-3</strain>
    </source>
</reference>
<accession>C6Y332</accession>
<dbReference type="Proteomes" id="UP000000852">
    <property type="component" value="Chromosome"/>
</dbReference>
<protein>
    <submittedName>
        <fullName evidence="4">Uncharacterized protein</fullName>
    </submittedName>
</protein>
<dbReference type="Pfam" id="PF01408">
    <property type="entry name" value="GFO_IDH_MocA"/>
    <property type="match status" value="1"/>
</dbReference>
<evidence type="ECO:0000259" key="2">
    <source>
        <dbReference type="Pfam" id="PF01408"/>
    </source>
</evidence>
<dbReference type="AlphaFoldDB" id="C6Y332"/>
<dbReference type="InterPro" id="IPR000683">
    <property type="entry name" value="Gfo/Idh/MocA-like_OxRdtase_N"/>
</dbReference>
<feature type="domain" description="Gfo/Idh/MocA-like oxidoreductase N-terminal" evidence="2">
    <location>
        <begin position="87"/>
        <end position="151"/>
    </location>
</feature>
<organism evidence="4 5">
    <name type="scientific">Pedobacter heparinus (strain ATCC 13125 / DSM 2366 / CIP 104194 / JCM 7457 / NBRC 12017 / NCIMB 9290 / NRRL B-14731 / HIM 762-3)</name>
    <dbReference type="NCBI Taxonomy" id="485917"/>
    <lineage>
        <taxon>Bacteria</taxon>
        <taxon>Pseudomonadati</taxon>
        <taxon>Bacteroidota</taxon>
        <taxon>Sphingobacteriia</taxon>
        <taxon>Sphingobacteriales</taxon>
        <taxon>Sphingobacteriaceae</taxon>
        <taxon>Pedobacter</taxon>
    </lineage>
</organism>
<gene>
    <name evidence="4" type="ordered locus">Phep_1024</name>
</gene>